<sequence length="588" mass="61739">MDPDREEDLRVESHQAVSARRVVPLTDGVDKAAAKGESEKSAAKVSVERLVNKGVIAITGGTGALGLIVAKYLIERGARRLMLLSRSGECRHADLPLRAELDDVAFRLNARIEVLRLDVSDGAAIHGFCVRRGTELTGVVHAAGVANDGMLASRTSSTLEQTLAPKLVGAMRLGMILDAVRRGRGCGPLALEVYFSSVTALVGNAGQTDYGTANAGLDALAAARRQQSRTRALVSIQWGPWADHGMASVAKNSGGGTSRAPFIPLGTTQALTHFDVALHRAFEEHLGTPSVAIVRFDAKALRDAARNSAFVRKMTEQLSDERDIGTAVGVPTVAQSLKKVDPSATVLGIFSGYSKDADSQLNFATPVSALALDSLDAMAVVQELNATTGARFNVLDVLSAPTLGDIVQACPHATIEAMPVNGETEVAAPLEENPGDIAKIIAGIVAKHSARAEVVTSGTSLSSLALDSLEVTGIVNDINNAIGGDVNMVDALQAETIDDLIATARGHVSEASKAPSVASPDVQTMSKLTTSSVSIDIEGGRQCGHSGEHDSNNAELTPAKPLSEPSLSYRLYFTILSYILVLLRAYFL</sequence>
<dbReference type="Gene3D" id="3.40.50.720">
    <property type="entry name" value="NAD(P)-binding Rossmann-like Domain"/>
    <property type="match status" value="1"/>
</dbReference>
<evidence type="ECO:0000313" key="4">
    <source>
        <dbReference type="EMBL" id="KAJ8614490.1"/>
    </source>
</evidence>
<organism evidence="4 5">
    <name type="scientific">Chrysophaeum taylorii</name>
    <dbReference type="NCBI Taxonomy" id="2483200"/>
    <lineage>
        <taxon>Eukaryota</taxon>
        <taxon>Sar</taxon>
        <taxon>Stramenopiles</taxon>
        <taxon>Ochrophyta</taxon>
        <taxon>Pelagophyceae</taxon>
        <taxon>Pelagomonadales</taxon>
        <taxon>Pelagomonadaceae</taxon>
        <taxon>Chrysophaeum</taxon>
    </lineage>
</organism>
<evidence type="ECO:0000313" key="5">
    <source>
        <dbReference type="Proteomes" id="UP001230188"/>
    </source>
</evidence>
<comment type="caution">
    <text evidence="4">The sequence shown here is derived from an EMBL/GenBank/DDBJ whole genome shotgun (WGS) entry which is preliminary data.</text>
</comment>
<dbReference type="InterPro" id="IPR013968">
    <property type="entry name" value="PKS_KR"/>
</dbReference>
<dbReference type="SUPFAM" id="SSF47336">
    <property type="entry name" value="ACP-like"/>
    <property type="match status" value="2"/>
</dbReference>
<dbReference type="InterPro" id="IPR057326">
    <property type="entry name" value="KR_dom"/>
</dbReference>
<dbReference type="Gene3D" id="1.10.1200.10">
    <property type="entry name" value="ACP-like"/>
    <property type="match status" value="2"/>
</dbReference>
<gene>
    <name evidence="4" type="ORF">CTAYLR_000745</name>
</gene>
<dbReference type="PROSITE" id="PS50075">
    <property type="entry name" value="CARRIER"/>
    <property type="match status" value="2"/>
</dbReference>
<dbReference type="GO" id="GO:0006633">
    <property type="term" value="P:fatty acid biosynthetic process"/>
    <property type="evidence" value="ECO:0007669"/>
    <property type="project" value="TreeGrafter"/>
</dbReference>
<dbReference type="SUPFAM" id="SSF51735">
    <property type="entry name" value="NAD(P)-binding Rossmann-fold domains"/>
    <property type="match status" value="1"/>
</dbReference>
<evidence type="ECO:0000256" key="2">
    <source>
        <dbReference type="ARBA" id="ARBA00022553"/>
    </source>
</evidence>
<dbReference type="EMBL" id="JAQMWT010000005">
    <property type="protein sequence ID" value="KAJ8614490.1"/>
    <property type="molecule type" value="Genomic_DNA"/>
</dbReference>
<accession>A0AAD7UP75</accession>
<evidence type="ECO:0000256" key="1">
    <source>
        <dbReference type="ARBA" id="ARBA00022450"/>
    </source>
</evidence>
<dbReference type="SMART" id="SM00822">
    <property type="entry name" value="PKS_KR"/>
    <property type="match status" value="1"/>
</dbReference>
<feature type="domain" description="Carrier" evidence="3">
    <location>
        <begin position="340"/>
        <end position="414"/>
    </location>
</feature>
<keyword evidence="2" id="KW-0597">Phosphoprotein</keyword>
<proteinExistence type="predicted"/>
<dbReference type="Proteomes" id="UP001230188">
    <property type="component" value="Unassembled WGS sequence"/>
</dbReference>
<dbReference type="InterPro" id="IPR036736">
    <property type="entry name" value="ACP-like_sf"/>
</dbReference>
<reference evidence="4" key="1">
    <citation type="submission" date="2023-01" db="EMBL/GenBank/DDBJ databases">
        <title>Metagenome sequencing of chrysophaentin producing Chrysophaeum taylorii.</title>
        <authorList>
            <person name="Davison J."/>
            <person name="Bewley C."/>
        </authorList>
    </citation>
    <scope>NUCLEOTIDE SEQUENCE</scope>
    <source>
        <strain evidence="4">NIES-1699</strain>
    </source>
</reference>
<dbReference type="GO" id="GO:0004312">
    <property type="term" value="F:fatty acid synthase activity"/>
    <property type="evidence" value="ECO:0007669"/>
    <property type="project" value="TreeGrafter"/>
</dbReference>
<dbReference type="Pfam" id="PF08659">
    <property type="entry name" value="KR"/>
    <property type="match status" value="1"/>
</dbReference>
<feature type="domain" description="Carrier" evidence="3">
    <location>
        <begin position="428"/>
        <end position="508"/>
    </location>
</feature>
<dbReference type="AlphaFoldDB" id="A0AAD7UP75"/>
<dbReference type="Pfam" id="PF00550">
    <property type="entry name" value="PP-binding"/>
    <property type="match status" value="2"/>
</dbReference>
<dbReference type="InterPro" id="IPR009081">
    <property type="entry name" value="PP-bd_ACP"/>
</dbReference>
<dbReference type="InterPro" id="IPR050091">
    <property type="entry name" value="PKS_NRPS_Biosynth_Enz"/>
</dbReference>
<dbReference type="PANTHER" id="PTHR43775">
    <property type="entry name" value="FATTY ACID SYNTHASE"/>
    <property type="match status" value="1"/>
</dbReference>
<keyword evidence="5" id="KW-1185">Reference proteome</keyword>
<dbReference type="PANTHER" id="PTHR43775:SF37">
    <property type="entry name" value="SI:DKEY-61P9.11"/>
    <property type="match status" value="1"/>
</dbReference>
<protein>
    <recommendedName>
        <fullName evidence="3">Carrier domain-containing protein</fullName>
    </recommendedName>
</protein>
<name>A0AAD7UP75_9STRA</name>
<keyword evidence="1" id="KW-0596">Phosphopantetheine</keyword>
<dbReference type="InterPro" id="IPR036291">
    <property type="entry name" value="NAD(P)-bd_dom_sf"/>
</dbReference>
<evidence type="ECO:0000259" key="3">
    <source>
        <dbReference type="PROSITE" id="PS50075"/>
    </source>
</evidence>